<evidence type="ECO:0000313" key="1">
    <source>
        <dbReference type="EMBL" id="WOC33435.1"/>
    </source>
</evidence>
<evidence type="ECO:0000313" key="2">
    <source>
        <dbReference type="Proteomes" id="UP001300604"/>
    </source>
</evidence>
<proteinExistence type="predicted"/>
<dbReference type="EMBL" id="CP135996">
    <property type="protein sequence ID" value="WOC33435.1"/>
    <property type="molecule type" value="Genomic_DNA"/>
</dbReference>
<dbReference type="Pfam" id="PF19663">
    <property type="entry name" value="DUF6166"/>
    <property type="match status" value="1"/>
</dbReference>
<name>A0AA97H344_9FIRM</name>
<reference evidence="2" key="3">
    <citation type="submission" date="2024-06" db="EMBL/GenBank/DDBJ databases">
        <authorList>
            <person name="Zeng C."/>
        </authorList>
    </citation>
    <scope>NUCLEOTIDE SEQUENCE [LARGE SCALE GENOMIC DNA]</scope>
    <source>
        <strain evidence="2">ZCY20-5</strain>
    </source>
</reference>
<protein>
    <submittedName>
        <fullName evidence="1">Uncharacterized protein</fullName>
    </submittedName>
</protein>
<dbReference type="AlphaFoldDB" id="A0AA97H344"/>
<dbReference type="InterPro" id="IPR046164">
    <property type="entry name" value="DUF6166"/>
</dbReference>
<dbReference type="KEGG" id="carl:PXC00_06105"/>
<reference evidence="2" key="2">
    <citation type="submission" date="2024-06" db="EMBL/GenBank/DDBJ databases">
        <title>Caproicibacterium argilliputei sp. nov, a novel caproic acid producing anaerobic bacterium isolated from pit mud.</title>
        <authorList>
            <person name="Zeng C."/>
        </authorList>
    </citation>
    <scope>NUCLEOTIDE SEQUENCE [LARGE SCALE GENOMIC DNA]</scope>
    <source>
        <strain evidence="2">ZCY20-5</strain>
    </source>
</reference>
<accession>A0AA97H344</accession>
<dbReference type="Proteomes" id="UP001300604">
    <property type="component" value="Chromosome"/>
</dbReference>
<keyword evidence="2" id="KW-1185">Reference proteome</keyword>
<sequence length="81" mass="8850">MTERVHSQNSGFDWGAPMDKQTNLALNILSAFVGQEAAEKDGLYFKFRDAFISNMPSEGGIIKKEAILTWIASQGVGEIDG</sequence>
<reference evidence="1 2" key="1">
    <citation type="submission" date="2024-06" db="EMBL/GenBank/DDBJ databases">
        <title>Caproicibacterium argilliputei sp. nov, a novel caproic acid producing anaerobic bacterium isolated from pit mud.</title>
        <authorList>
            <person name="Xia S."/>
        </authorList>
    </citation>
    <scope>NUCLEOTIDE SEQUENCE [LARGE SCALE GENOMIC DNA]</scope>
    <source>
        <strain evidence="1 2">ZCY20-5</strain>
    </source>
</reference>
<gene>
    <name evidence="1" type="ORF">PXC00_06105</name>
</gene>
<organism evidence="1 2">
    <name type="scientific">Caproicibacterium argilliputei</name>
    <dbReference type="NCBI Taxonomy" id="3030016"/>
    <lineage>
        <taxon>Bacteria</taxon>
        <taxon>Bacillati</taxon>
        <taxon>Bacillota</taxon>
        <taxon>Clostridia</taxon>
        <taxon>Eubacteriales</taxon>
        <taxon>Oscillospiraceae</taxon>
        <taxon>Caproicibacterium</taxon>
    </lineage>
</organism>